<dbReference type="AlphaFoldDB" id="A0A7W6C2D1"/>
<dbReference type="PANTHER" id="PTHR46797:SF1">
    <property type="entry name" value="METHYLPHOSPHONATE SYNTHASE"/>
    <property type="match status" value="1"/>
</dbReference>
<sequence>MPPIDEVDHSIGERLKAARLRRQMTLAALADELGLTYQQVHKYESGRNRISASTLFKAAETLGVELSFFFAFCGPAERGDTLASPPMTGADDDLTAALLRIEDPDVREKLLRLLEAITKSDRLRSSS</sequence>
<reference evidence="3 4" key="1">
    <citation type="submission" date="2020-08" db="EMBL/GenBank/DDBJ databases">
        <title>Genomic Encyclopedia of Type Strains, Phase IV (KMG-IV): sequencing the most valuable type-strain genomes for metagenomic binning, comparative biology and taxonomic classification.</title>
        <authorList>
            <person name="Goeker M."/>
        </authorList>
    </citation>
    <scope>NUCLEOTIDE SEQUENCE [LARGE SCALE GENOMIC DNA]</scope>
    <source>
        <strain evidence="3 4">DSM 25024</strain>
    </source>
</reference>
<dbReference type="EMBL" id="JACIDO010000023">
    <property type="protein sequence ID" value="MBB3938246.1"/>
    <property type="molecule type" value="Genomic_DNA"/>
</dbReference>
<dbReference type="RefSeq" id="WP_090966928.1">
    <property type="nucleotide sequence ID" value="NZ_FOOA01000044.1"/>
</dbReference>
<evidence type="ECO:0000313" key="3">
    <source>
        <dbReference type="EMBL" id="MBB3938246.1"/>
    </source>
</evidence>
<evidence type="ECO:0000259" key="2">
    <source>
        <dbReference type="PROSITE" id="PS50943"/>
    </source>
</evidence>
<proteinExistence type="predicted"/>
<dbReference type="SMART" id="SM00530">
    <property type="entry name" value="HTH_XRE"/>
    <property type="match status" value="1"/>
</dbReference>
<comment type="caution">
    <text evidence="3">The sequence shown here is derived from an EMBL/GenBank/DDBJ whole genome shotgun (WGS) entry which is preliminary data.</text>
</comment>
<dbReference type="Pfam" id="PF01381">
    <property type="entry name" value="HTH_3"/>
    <property type="match status" value="1"/>
</dbReference>
<dbReference type="Gene3D" id="1.10.260.40">
    <property type="entry name" value="lambda repressor-like DNA-binding domains"/>
    <property type="match status" value="1"/>
</dbReference>
<dbReference type="OrthoDB" id="9797172at2"/>
<dbReference type="Proteomes" id="UP000531216">
    <property type="component" value="Unassembled WGS sequence"/>
</dbReference>
<dbReference type="SUPFAM" id="SSF47413">
    <property type="entry name" value="lambda repressor-like DNA-binding domains"/>
    <property type="match status" value="1"/>
</dbReference>
<dbReference type="GO" id="GO:0003677">
    <property type="term" value="F:DNA binding"/>
    <property type="evidence" value="ECO:0007669"/>
    <property type="project" value="UniProtKB-KW"/>
</dbReference>
<evidence type="ECO:0000313" key="4">
    <source>
        <dbReference type="Proteomes" id="UP000531216"/>
    </source>
</evidence>
<dbReference type="PROSITE" id="PS50943">
    <property type="entry name" value="HTH_CROC1"/>
    <property type="match status" value="1"/>
</dbReference>
<dbReference type="InterPro" id="IPR001387">
    <property type="entry name" value="Cro/C1-type_HTH"/>
</dbReference>
<dbReference type="InterPro" id="IPR010982">
    <property type="entry name" value="Lambda_DNA-bd_dom_sf"/>
</dbReference>
<dbReference type="PANTHER" id="PTHR46797">
    <property type="entry name" value="HTH-TYPE TRANSCRIPTIONAL REGULATOR"/>
    <property type="match status" value="1"/>
</dbReference>
<name>A0A7W6C2D1_9HYPH</name>
<organism evidence="3 4">
    <name type="scientific">Aureimonas phyllosphaerae</name>
    <dbReference type="NCBI Taxonomy" id="1166078"/>
    <lineage>
        <taxon>Bacteria</taxon>
        <taxon>Pseudomonadati</taxon>
        <taxon>Pseudomonadota</taxon>
        <taxon>Alphaproteobacteria</taxon>
        <taxon>Hyphomicrobiales</taxon>
        <taxon>Aurantimonadaceae</taxon>
        <taxon>Aureimonas</taxon>
    </lineage>
</organism>
<keyword evidence="4" id="KW-1185">Reference proteome</keyword>
<dbReference type="GO" id="GO:0005829">
    <property type="term" value="C:cytosol"/>
    <property type="evidence" value="ECO:0007669"/>
    <property type="project" value="TreeGrafter"/>
</dbReference>
<dbReference type="InterPro" id="IPR050807">
    <property type="entry name" value="TransReg_Diox_bact_type"/>
</dbReference>
<dbReference type="GO" id="GO:0003700">
    <property type="term" value="F:DNA-binding transcription factor activity"/>
    <property type="evidence" value="ECO:0007669"/>
    <property type="project" value="TreeGrafter"/>
</dbReference>
<gene>
    <name evidence="3" type="ORF">GGR05_004417</name>
</gene>
<evidence type="ECO:0000256" key="1">
    <source>
        <dbReference type="ARBA" id="ARBA00023125"/>
    </source>
</evidence>
<keyword evidence="1" id="KW-0238">DNA-binding</keyword>
<protein>
    <submittedName>
        <fullName evidence="3">Transcriptional regulator with XRE-family HTH domain</fullName>
    </submittedName>
</protein>
<dbReference type="CDD" id="cd00093">
    <property type="entry name" value="HTH_XRE"/>
    <property type="match status" value="1"/>
</dbReference>
<accession>A0A7W6C2D1</accession>
<feature type="domain" description="HTH cro/C1-type" evidence="2">
    <location>
        <begin position="15"/>
        <end position="69"/>
    </location>
</feature>